<comment type="caution">
    <text evidence="2">The sequence shown here is derived from an EMBL/GenBank/DDBJ whole genome shotgun (WGS) entry which is preliminary data.</text>
</comment>
<organism evidence="2 3">
    <name type="scientific">Hymenobacter crusticola</name>
    <dbReference type="NCBI Taxonomy" id="1770526"/>
    <lineage>
        <taxon>Bacteria</taxon>
        <taxon>Pseudomonadati</taxon>
        <taxon>Bacteroidota</taxon>
        <taxon>Cytophagia</taxon>
        <taxon>Cytophagales</taxon>
        <taxon>Hymenobacteraceae</taxon>
        <taxon>Hymenobacter</taxon>
    </lineage>
</organism>
<keyword evidence="1" id="KW-1133">Transmembrane helix</keyword>
<dbReference type="Proteomes" id="UP000194873">
    <property type="component" value="Unassembled WGS sequence"/>
</dbReference>
<name>A0A243WGE8_9BACT</name>
<keyword evidence="1" id="KW-0812">Transmembrane</keyword>
<keyword evidence="3" id="KW-1185">Reference proteome</keyword>
<feature type="transmembrane region" description="Helical" evidence="1">
    <location>
        <begin position="15"/>
        <end position="35"/>
    </location>
</feature>
<reference evidence="2 3" key="1">
    <citation type="submission" date="2017-01" db="EMBL/GenBank/DDBJ databases">
        <title>A new Hymenobacter.</title>
        <authorList>
            <person name="Liang Y."/>
            <person name="Feng F."/>
        </authorList>
    </citation>
    <scope>NUCLEOTIDE SEQUENCE [LARGE SCALE GENOMIC DNA]</scope>
    <source>
        <strain evidence="2">MIMBbqt21</strain>
    </source>
</reference>
<evidence type="ECO:0000256" key="1">
    <source>
        <dbReference type="SAM" id="Phobius"/>
    </source>
</evidence>
<accession>A0A243WGE8</accession>
<keyword evidence="1" id="KW-0472">Membrane</keyword>
<gene>
    <name evidence="2" type="ORF">BXP70_08625</name>
</gene>
<dbReference type="AlphaFoldDB" id="A0A243WGE8"/>
<dbReference type="EMBL" id="MTSE01000003">
    <property type="protein sequence ID" value="OUJ74810.1"/>
    <property type="molecule type" value="Genomic_DNA"/>
</dbReference>
<dbReference type="RefSeq" id="WP_086593619.1">
    <property type="nucleotide sequence ID" value="NZ_MTSE01000003.1"/>
</dbReference>
<dbReference type="OrthoDB" id="9807941at2"/>
<protein>
    <submittedName>
        <fullName evidence="2">Uncharacterized protein</fullName>
    </submittedName>
</protein>
<evidence type="ECO:0000313" key="3">
    <source>
        <dbReference type="Proteomes" id="UP000194873"/>
    </source>
</evidence>
<sequence>MFDLNPHHLPYATPLHVLMLLGTALFAYGVGQAVFRQRQQQLAQKLQQQLAKRQEPLVAPLLQNEQNGSNDLEEILGITTAVKHLLQQNGIHTFSQLGQVSTWTIQLLLTENGPVNYLYDPATWPAQARLAAANRWQDLRTFQEQLRRGALTDLIM</sequence>
<evidence type="ECO:0000313" key="2">
    <source>
        <dbReference type="EMBL" id="OUJ74810.1"/>
    </source>
</evidence>
<proteinExistence type="predicted"/>